<sequence>MPKDDKFFSGRQTPHLQRLQQSDEDEDQCWEGNLNDTTQRLFKEMGNKAIAKVMASITIFAAAKLWAMNVVAGDIAHCPKKLWVMAVDDGSKFIAIPKLEKARCHCPQVNCT</sequence>
<feature type="compositionally biased region" description="Polar residues" evidence="1">
    <location>
        <begin position="10"/>
        <end position="20"/>
    </location>
</feature>
<protein>
    <submittedName>
        <fullName evidence="2">Uncharacterized protein</fullName>
    </submittedName>
</protein>
<gene>
    <name evidence="2" type="ORF">CUMW_253650</name>
</gene>
<evidence type="ECO:0000256" key="1">
    <source>
        <dbReference type="SAM" id="MobiDB-lite"/>
    </source>
</evidence>
<keyword evidence="3" id="KW-1185">Reference proteome</keyword>
<dbReference type="EMBL" id="BDQV01000652">
    <property type="protein sequence ID" value="GAY67062.1"/>
    <property type="molecule type" value="Genomic_DNA"/>
</dbReference>
<name>A0A2H5QR20_CITUN</name>
<organism evidence="2 3">
    <name type="scientific">Citrus unshiu</name>
    <name type="common">Satsuma mandarin</name>
    <name type="synonym">Citrus nobilis var. unshiu</name>
    <dbReference type="NCBI Taxonomy" id="55188"/>
    <lineage>
        <taxon>Eukaryota</taxon>
        <taxon>Viridiplantae</taxon>
        <taxon>Streptophyta</taxon>
        <taxon>Embryophyta</taxon>
        <taxon>Tracheophyta</taxon>
        <taxon>Spermatophyta</taxon>
        <taxon>Magnoliopsida</taxon>
        <taxon>eudicotyledons</taxon>
        <taxon>Gunneridae</taxon>
        <taxon>Pentapetalae</taxon>
        <taxon>rosids</taxon>
        <taxon>malvids</taxon>
        <taxon>Sapindales</taxon>
        <taxon>Rutaceae</taxon>
        <taxon>Aurantioideae</taxon>
        <taxon>Citrus</taxon>
    </lineage>
</organism>
<dbReference type="EMBL" id="BDQV01000652">
    <property type="protein sequence ID" value="GAY67061.1"/>
    <property type="molecule type" value="Genomic_DNA"/>
</dbReference>
<dbReference type="Proteomes" id="UP000236630">
    <property type="component" value="Unassembled WGS sequence"/>
</dbReference>
<evidence type="ECO:0000313" key="3">
    <source>
        <dbReference type="Proteomes" id="UP000236630"/>
    </source>
</evidence>
<dbReference type="AlphaFoldDB" id="A0A2H5QR20"/>
<proteinExistence type="predicted"/>
<accession>A0A2H5QR20</accession>
<evidence type="ECO:0000313" key="2">
    <source>
        <dbReference type="EMBL" id="GAY67061.1"/>
    </source>
</evidence>
<feature type="region of interest" description="Disordered" evidence="1">
    <location>
        <begin position="1"/>
        <end position="30"/>
    </location>
</feature>
<comment type="caution">
    <text evidence="2">The sequence shown here is derived from an EMBL/GenBank/DDBJ whole genome shotgun (WGS) entry which is preliminary data.</text>
</comment>
<reference evidence="2 3" key="1">
    <citation type="journal article" date="2017" name="Front. Genet.">
        <title>Draft sequencing of the heterozygous diploid genome of Satsuma (Citrus unshiu Marc.) using a hybrid assembly approach.</title>
        <authorList>
            <person name="Shimizu T."/>
            <person name="Tanizawa Y."/>
            <person name="Mochizuki T."/>
            <person name="Nagasaki H."/>
            <person name="Yoshioka T."/>
            <person name="Toyoda A."/>
            <person name="Fujiyama A."/>
            <person name="Kaminuma E."/>
            <person name="Nakamura Y."/>
        </authorList>
    </citation>
    <scope>NUCLEOTIDE SEQUENCE [LARGE SCALE GENOMIC DNA]</scope>
    <source>
        <strain evidence="3">cv. Miyagawa wase</strain>
    </source>
</reference>